<comment type="caution">
    <text evidence="7">The sequence shown here is derived from an EMBL/GenBank/DDBJ whole genome shotgun (WGS) entry which is preliminary data.</text>
</comment>
<accession>A0A2A2K4X2</accession>
<gene>
    <name evidence="7" type="ORF">WR25_02140</name>
</gene>
<dbReference type="GO" id="GO:0004751">
    <property type="term" value="F:ribose-5-phosphate isomerase activity"/>
    <property type="evidence" value="ECO:0007669"/>
    <property type="project" value="UniProtKB-EC"/>
</dbReference>
<protein>
    <recommendedName>
        <fullName evidence="4">ribose-5-phosphate isomerase</fullName>
        <ecNumber evidence="4">5.3.1.6</ecNumber>
    </recommendedName>
    <alternativeName>
        <fullName evidence="6">Phosphoriboisomerase</fullName>
    </alternativeName>
</protein>
<dbReference type="OrthoDB" id="1555531at2759"/>
<dbReference type="PANTHER" id="PTHR11934">
    <property type="entry name" value="RIBOSE-5-PHOSPHATE ISOMERASE"/>
    <property type="match status" value="1"/>
</dbReference>
<dbReference type="SUPFAM" id="SSF100950">
    <property type="entry name" value="NagB/RpiA/CoA transferase-like"/>
    <property type="match status" value="1"/>
</dbReference>
<dbReference type="EMBL" id="LIAE01009660">
    <property type="protein sequence ID" value="PAV68940.1"/>
    <property type="molecule type" value="Genomic_DNA"/>
</dbReference>
<dbReference type="InterPro" id="IPR004788">
    <property type="entry name" value="Ribose5P_isomerase_type_A"/>
</dbReference>
<dbReference type="NCBIfam" id="NF001924">
    <property type="entry name" value="PRK00702.1"/>
    <property type="match status" value="1"/>
</dbReference>
<dbReference type="Proteomes" id="UP000218231">
    <property type="component" value="Unassembled WGS sequence"/>
</dbReference>
<dbReference type="Pfam" id="PF06026">
    <property type="entry name" value="Rib_5-P_isom_A"/>
    <property type="match status" value="1"/>
</dbReference>
<dbReference type="FunFam" id="3.40.50.1360:FF:000001">
    <property type="entry name" value="Ribose-5-phosphate isomerase A"/>
    <property type="match status" value="1"/>
</dbReference>
<dbReference type="GO" id="GO:0006014">
    <property type="term" value="P:D-ribose metabolic process"/>
    <property type="evidence" value="ECO:0007669"/>
    <property type="project" value="TreeGrafter"/>
</dbReference>
<keyword evidence="5" id="KW-0413">Isomerase</keyword>
<evidence type="ECO:0000256" key="4">
    <source>
        <dbReference type="ARBA" id="ARBA00011959"/>
    </source>
</evidence>
<evidence type="ECO:0000313" key="8">
    <source>
        <dbReference type="Proteomes" id="UP000218231"/>
    </source>
</evidence>
<dbReference type="GO" id="GO:0005737">
    <property type="term" value="C:cytoplasm"/>
    <property type="evidence" value="ECO:0007669"/>
    <property type="project" value="TreeGrafter"/>
</dbReference>
<dbReference type="FunFam" id="3.30.70.260:FF:000018">
    <property type="entry name" value="Ribose-5-phosphate isomerase A"/>
    <property type="match status" value="1"/>
</dbReference>
<dbReference type="Gene3D" id="3.40.50.1360">
    <property type="match status" value="1"/>
</dbReference>
<dbReference type="UniPathway" id="UPA00115">
    <property type="reaction ID" value="UER00412"/>
</dbReference>
<dbReference type="STRING" id="2018661.A0A2A2K4X2"/>
<organism evidence="7 8">
    <name type="scientific">Diploscapter pachys</name>
    <dbReference type="NCBI Taxonomy" id="2018661"/>
    <lineage>
        <taxon>Eukaryota</taxon>
        <taxon>Metazoa</taxon>
        <taxon>Ecdysozoa</taxon>
        <taxon>Nematoda</taxon>
        <taxon>Chromadorea</taxon>
        <taxon>Rhabditida</taxon>
        <taxon>Rhabditina</taxon>
        <taxon>Rhabditomorpha</taxon>
        <taxon>Rhabditoidea</taxon>
        <taxon>Rhabditidae</taxon>
        <taxon>Diploscapter</taxon>
    </lineage>
</organism>
<dbReference type="GO" id="GO:0009052">
    <property type="term" value="P:pentose-phosphate shunt, non-oxidative branch"/>
    <property type="evidence" value="ECO:0007669"/>
    <property type="project" value="InterPro"/>
</dbReference>
<dbReference type="Gene3D" id="3.30.70.260">
    <property type="match status" value="1"/>
</dbReference>
<evidence type="ECO:0000256" key="1">
    <source>
        <dbReference type="ARBA" id="ARBA00001713"/>
    </source>
</evidence>
<comment type="pathway">
    <text evidence="2">Carbohydrate degradation; pentose phosphate pathway; D-ribose 5-phosphate from D-ribulose 5-phosphate (non-oxidative stage): step 1/1.</text>
</comment>
<dbReference type="PANTHER" id="PTHR11934:SF0">
    <property type="entry name" value="RIBOSE-5-PHOSPHATE ISOMERASE"/>
    <property type="match status" value="1"/>
</dbReference>
<evidence type="ECO:0000256" key="5">
    <source>
        <dbReference type="ARBA" id="ARBA00023235"/>
    </source>
</evidence>
<proteinExistence type="inferred from homology"/>
<evidence type="ECO:0000256" key="6">
    <source>
        <dbReference type="ARBA" id="ARBA00029734"/>
    </source>
</evidence>
<evidence type="ECO:0000313" key="7">
    <source>
        <dbReference type="EMBL" id="PAV68940.1"/>
    </source>
</evidence>
<comment type="similarity">
    <text evidence="3">Belongs to the ribose 5-phosphate isomerase family.</text>
</comment>
<keyword evidence="8" id="KW-1185">Reference proteome</keyword>
<evidence type="ECO:0000256" key="3">
    <source>
        <dbReference type="ARBA" id="ARBA00008088"/>
    </source>
</evidence>
<reference evidence="7 8" key="1">
    <citation type="journal article" date="2017" name="Curr. Biol.">
        <title>Genome architecture and evolution of a unichromosomal asexual nematode.</title>
        <authorList>
            <person name="Fradin H."/>
            <person name="Zegar C."/>
            <person name="Gutwein M."/>
            <person name="Lucas J."/>
            <person name="Kovtun M."/>
            <person name="Corcoran D."/>
            <person name="Baugh L.R."/>
            <person name="Kiontke K."/>
            <person name="Gunsalus K."/>
            <person name="Fitch D.H."/>
            <person name="Piano F."/>
        </authorList>
    </citation>
    <scope>NUCLEOTIDE SEQUENCE [LARGE SCALE GENOMIC DNA]</scope>
    <source>
        <strain evidence="7">PF1309</strain>
    </source>
</reference>
<dbReference type="EC" id="5.3.1.6" evidence="4"/>
<comment type="catalytic activity">
    <reaction evidence="1">
        <text>aldehydo-D-ribose 5-phosphate = D-ribulose 5-phosphate</text>
        <dbReference type="Rhea" id="RHEA:14657"/>
        <dbReference type="ChEBI" id="CHEBI:58121"/>
        <dbReference type="ChEBI" id="CHEBI:58273"/>
        <dbReference type="EC" id="5.3.1.6"/>
    </reaction>
</comment>
<evidence type="ECO:0000256" key="2">
    <source>
        <dbReference type="ARBA" id="ARBA00004988"/>
    </source>
</evidence>
<dbReference type="InterPro" id="IPR037171">
    <property type="entry name" value="NagB/RpiA_transferase-like"/>
</dbReference>
<dbReference type="AlphaFoldDB" id="A0A2A2K4X2"/>
<sequence length="363" mass="39539">MSMFLNLDRMEGGTRCQESCAKQETSWSHRSSAAKSVQSKNCSSSCTRADSCILSRIPMALQILAYVVTILSILCVSAPAHSQSLSLSLFRIASTRFIISRSAMTLSQNGTGTGSGQLSAIEEAKKSAAIACAKKHIPSSGCRLGVGSGSTVKHLVDYLAENYANGSINNLVCVATSYQTKRWLFEANLPMSDLDLTPELDVCIDGADEVDKEFNLIKGGGGCLAREKIVQTAAKKFYVIADYTKQSAFLGEKYKYVPIEVLPFAAEPLLRWLPAREGGSAELRMAARKCGPVITDNNNYIIDWHFDKTTQHNWKETQMRLNNTPGVVDCGLFVGVTDGVFFAYPDGSVQELHAPTPPKKFLP</sequence>
<dbReference type="SUPFAM" id="SSF75445">
    <property type="entry name" value="D-ribose-5-phosphate isomerase (RpiA), lid domain"/>
    <property type="match status" value="1"/>
</dbReference>
<dbReference type="CDD" id="cd01398">
    <property type="entry name" value="RPI_A"/>
    <property type="match status" value="1"/>
</dbReference>
<name>A0A2A2K4X2_9BILA</name>
<dbReference type="NCBIfam" id="TIGR00021">
    <property type="entry name" value="rpiA"/>
    <property type="match status" value="1"/>
</dbReference>